<keyword evidence="4" id="KW-1185">Reference proteome</keyword>
<dbReference type="InterPro" id="IPR050300">
    <property type="entry name" value="GDXG_lipolytic_enzyme"/>
</dbReference>
<name>A0ABV4HP82_9GAMM</name>
<gene>
    <name evidence="3" type="ORF">AB6713_07940</name>
</gene>
<proteinExistence type="predicted"/>
<evidence type="ECO:0000256" key="1">
    <source>
        <dbReference type="ARBA" id="ARBA00022801"/>
    </source>
</evidence>
<dbReference type="InterPro" id="IPR029058">
    <property type="entry name" value="AB_hydrolase_fold"/>
</dbReference>
<evidence type="ECO:0000313" key="4">
    <source>
        <dbReference type="Proteomes" id="UP001566331"/>
    </source>
</evidence>
<reference evidence="3 4" key="1">
    <citation type="submission" date="2024-07" db="EMBL/GenBank/DDBJ databases">
        <title>Luteimonas salilacus sp. nov., isolated from the shore soil of Salt Lake in Tibet of China.</title>
        <authorList>
            <person name="Zhang X."/>
            <person name="Li A."/>
        </authorList>
    </citation>
    <scope>NUCLEOTIDE SEQUENCE [LARGE SCALE GENOMIC DNA]</scope>
    <source>
        <strain evidence="3 4">B3-2-R+30</strain>
    </source>
</reference>
<accession>A0ABV4HP82</accession>
<keyword evidence="1 3" id="KW-0378">Hydrolase</keyword>
<dbReference type="InterPro" id="IPR013094">
    <property type="entry name" value="AB_hydrolase_3"/>
</dbReference>
<protein>
    <submittedName>
        <fullName evidence="3">Alpha/beta hydrolase</fullName>
    </submittedName>
</protein>
<evidence type="ECO:0000259" key="2">
    <source>
        <dbReference type="Pfam" id="PF07859"/>
    </source>
</evidence>
<feature type="domain" description="Alpha/beta hydrolase fold-3" evidence="2">
    <location>
        <begin position="92"/>
        <end position="296"/>
    </location>
</feature>
<dbReference type="SUPFAM" id="SSF53474">
    <property type="entry name" value="alpha/beta-Hydrolases"/>
    <property type="match status" value="1"/>
</dbReference>
<dbReference type="RefSeq" id="WP_370563869.1">
    <property type="nucleotide sequence ID" value="NZ_JBFWIB010000005.1"/>
</dbReference>
<dbReference type="Proteomes" id="UP001566331">
    <property type="component" value="Unassembled WGS sequence"/>
</dbReference>
<dbReference type="GO" id="GO:0016787">
    <property type="term" value="F:hydrolase activity"/>
    <property type="evidence" value="ECO:0007669"/>
    <property type="project" value="UniProtKB-KW"/>
</dbReference>
<comment type="caution">
    <text evidence="3">The sequence shown here is derived from an EMBL/GenBank/DDBJ whole genome shotgun (WGS) entry which is preliminary data.</text>
</comment>
<dbReference type="EMBL" id="JBFWIC010000008">
    <property type="protein sequence ID" value="MEZ0474549.1"/>
    <property type="molecule type" value="Genomic_DNA"/>
</dbReference>
<dbReference type="PANTHER" id="PTHR48081:SF6">
    <property type="entry name" value="PEPTIDASE S9 PROLYL OLIGOPEPTIDASE CATALYTIC DOMAIN-CONTAINING PROTEIN"/>
    <property type="match status" value="1"/>
</dbReference>
<dbReference type="Pfam" id="PF07859">
    <property type="entry name" value="Abhydrolase_3"/>
    <property type="match status" value="1"/>
</dbReference>
<sequence length="332" mass="35729">MKKALAWVVASALALAVLVFALDRLTPWPQALLIRYAFEKGGTAMAQALEKHVPPGIAEVRDIAYRDDDRDARLDVFYPERIAGTDAVLPTIVWVHGGAWISGSKEDVANYLRILAAHGYTAVGIDYSIAPGKRYPLPVIQANDALKYLAANAGRLHVDRDRFVLAGDSAGSQIAAQVAALTTSPAYARMMRLSPALEANQLKATVLACGAYDLALVDYDGPFGGFLKTVLWAYTGRKDFLDDPDLASASVADHVTADFPPTFLTAGNADPLQPQSREFAARLAHAGVAVDTLFYPADHAPALPHEYQFDLDGADGRQALARILAFLQANAR</sequence>
<dbReference type="Gene3D" id="3.40.50.1820">
    <property type="entry name" value="alpha/beta hydrolase"/>
    <property type="match status" value="1"/>
</dbReference>
<evidence type="ECO:0000313" key="3">
    <source>
        <dbReference type="EMBL" id="MEZ0474549.1"/>
    </source>
</evidence>
<dbReference type="PANTHER" id="PTHR48081">
    <property type="entry name" value="AB HYDROLASE SUPERFAMILY PROTEIN C4A8.06C"/>
    <property type="match status" value="1"/>
</dbReference>
<organism evidence="3 4">
    <name type="scientific">Luteimonas salinilitoris</name>
    <dbReference type="NCBI Taxonomy" id="3237697"/>
    <lineage>
        <taxon>Bacteria</taxon>
        <taxon>Pseudomonadati</taxon>
        <taxon>Pseudomonadota</taxon>
        <taxon>Gammaproteobacteria</taxon>
        <taxon>Lysobacterales</taxon>
        <taxon>Lysobacteraceae</taxon>
        <taxon>Luteimonas</taxon>
    </lineage>
</organism>